<dbReference type="InterPro" id="IPR005828">
    <property type="entry name" value="MFS_sugar_transport-like"/>
</dbReference>
<keyword evidence="4 8" id="KW-0812">Transmembrane</keyword>
<sequence>MTATNTPTRSTGAERRNTIRTLLGTGAGNAVEWYDWAIYATFSTYLSAQLFSHEDPTSAFLATLAIFAVGFVARPFGGFLFGWIGDRVGRTTSMTLCVALASLGSLAIGLAPSFDQWGAWSSLLLLVARLVQGLAHGGETPNAQAYLSEMAPAEKRGLWASLIYVSGTTGTVIGILLGAILTVTLSTDQMNSFGWRIPFIVGAVLGVVALIQRLQMRESKAFEINKAETAAITFEKKSLFSEFMENRRSALQIIGLTVGFTVVYYVWSVSTPAYAINVLGMSPSDALWPASSPTLPSSR</sequence>
<keyword evidence="11" id="KW-1185">Reference proteome</keyword>
<proteinExistence type="predicted"/>
<feature type="transmembrane region" description="Helical" evidence="8">
    <location>
        <begin position="193"/>
        <end position="211"/>
    </location>
</feature>
<dbReference type="PANTHER" id="PTHR43528:SF1">
    <property type="entry name" value="ALPHA-KETOGLUTARATE PERMEASE"/>
    <property type="match status" value="1"/>
</dbReference>
<dbReference type="InterPro" id="IPR036259">
    <property type="entry name" value="MFS_trans_sf"/>
</dbReference>
<dbReference type="InterPro" id="IPR005829">
    <property type="entry name" value="Sugar_transporter_CS"/>
</dbReference>
<keyword evidence="2" id="KW-0813">Transport</keyword>
<dbReference type="PROSITE" id="PS50850">
    <property type="entry name" value="MFS"/>
    <property type="match status" value="1"/>
</dbReference>
<dbReference type="Gene3D" id="1.20.1250.20">
    <property type="entry name" value="MFS general substrate transporter like domains"/>
    <property type="match status" value="1"/>
</dbReference>
<evidence type="ECO:0000256" key="4">
    <source>
        <dbReference type="ARBA" id="ARBA00022692"/>
    </source>
</evidence>
<keyword evidence="5" id="KW-0769">Symport</keyword>
<evidence type="ECO:0000313" key="10">
    <source>
        <dbReference type="EMBL" id="MBP1324883.1"/>
    </source>
</evidence>
<evidence type="ECO:0000256" key="5">
    <source>
        <dbReference type="ARBA" id="ARBA00022847"/>
    </source>
</evidence>
<dbReference type="Proteomes" id="UP000675163">
    <property type="component" value="Unassembled WGS sequence"/>
</dbReference>
<dbReference type="Pfam" id="PF00083">
    <property type="entry name" value="Sugar_tr"/>
    <property type="match status" value="1"/>
</dbReference>
<dbReference type="SUPFAM" id="SSF103473">
    <property type="entry name" value="MFS general substrate transporter"/>
    <property type="match status" value="1"/>
</dbReference>
<feature type="transmembrane region" description="Helical" evidence="8">
    <location>
        <begin position="59"/>
        <end position="81"/>
    </location>
</feature>
<evidence type="ECO:0000313" key="11">
    <source>
        <dbReference type="Proteomes" id="UP000675163"/>
    </source>
</evidence>
<gene>
    <name evidence="10" type="ORF">JOF28_000115</name>
</gene>
<comment type="subcellular location">
    <subcellularLocation>
        <location evidence="1">Cell membrane</location>
        <topology evidence="1">Multi-pass membrane protein</topology>
    </subcellularLocation>
</comment>
<keyword evidence="6 8" id="KW-1133">Transmembrane helix</keyword>
<comment type="caution">
    <text evidence="10">The sequence shown here is derived from an EMBL/GenBank/DDBJ whole genome shotgun (WGS) entry which is preliminary data.</text>
</comment>
<dbReference type="EMBL" id="JAFIDA010000001">
    <property type="protein sequence ID" value="MBP1324883.1"/>
    <property type="molecule type" value="Genomic_DNA"/>
</dbReference>
<protein>
    <submittedName>
        <fullName evidence="10">MFS family permease</fullName>
    </submittedName>
</protein>
<name>A0A940PQH9_9MICO</name>
<dbReference type="InterPro" id="IPR051084">
    <property type="entry name" value="H+-coupled_symporters"/>
</dbReference>
<reference evidence="10" key="1">
    <citation type="submission" date="2021-02" db="EMBL/GenBank/DDBJ databases">
        <title>Sequencing the genomes of 1000 actinobacteria strains.</title>
        <authorList>
            <person name="Klenk H.-P."/>
        </authorList>
    </citation>
    <scope>NUCLEOTIDE SEQUENCE</scope>
    <source>
        <strain evidence="10">DSM 22850</strain>
    </source>
</reference>
<feature type="transmembrane region" description="Helical" evidence="8">
    <location>
        <begin position="249"/>
        <end position="267"/>
    </location>
</feature>
<dbReference type="PANTHER" id="PTHR43528">
    <property type="entry name" value="ALPHA-KETOGLUTARATE PERMEASE"/>
    <property type="match status" value="1"/>
</dbReference>
<evidence type="ECO:0000256" key="1">
    <source>
        <dbReference type="ARBA" id="ARBA00004651"/>
    </source>
</evidence>
<evidence type="ECO:0000256" key="8">
    <source>
        <dbReference type="SAM" id="Phobius"/>
    </source>
</evidence>
<dbReference type="PROSITE" id="PS00217">
    <property type="entry name" value="SUGAR_TRANSPORT_2"/>
    <property type="match status" value="1"/>
</dbReference>
<evidence type="ECO:0000259" key="9">
    <source>
        <dbReference type="PROSITE" id="PS50850"/>
    </source>
</evidence>
<feature type="domain" description="Major facilitator superfamily (MFS) profile" evidence="9">
    <location>
        <begin position="21"/>
        <end position="299"/>
    </location>
</feature>
<accession>A0A940PQH9</accession>
<evidence type="ECO:0000256" key="7">
    <source>
        <dbReference type="ARBA" id="ARBA00023136"/>
    </source>
</evidence>
<keyword evidence="7 8" id="KW-0472">Membrane</keyword>
<dbReference type="GO" id="GO:0015293">
    <property type="term" value="F:symporter activity"/>
    <property type="evidence" value="ECO:0007669"/>
    <property type="project" value="UniProtKB-KW"/>
</dbReference>
<dbReference type="RefSeq" id="WP_342452034.1">
    <property type="nucleotide sequence ID" value="NZ_JAFIDA010000001.1"/>
</dbReference>
<dbReference type="InterPro" id="IPR020846">
    <property type="entry name" value="MFS_dom"/>
</dbReference>
<dbReference type="AlphaFoldDB" id="A0A940PQH9"/>
<evidence type="ECO:0000256" key="6">
    <source>
        <dbReference type="ARBA" id="ARBA00022989"/>
    </source>
</evidence>
<evidence type="ECO:0000256" key="2">
    <source>
        <dbReference type="ARBA" id="ARBA00022448"/>
    </source>
</evidence>
<dbReference type="GO" id="GO:0005886">
    <property type="term" value="C:plasma membrane"/>
    <property type="evidence" value="ECO:0007669"/>
    <property type="project" value="UniProtKB-SubCell"/>
</dbReference>
<organism evidence="10 11">
    <name type="scientific">Leucobacter exalbidus</name>
    <dbReference type="NCBI Taxonomy" id="662960"/>
    <lineage>
        <taxon>Bacteria</taxon>
        <taxon>Bacillati</taxon>
        <taxon>Actinomycetota</taxon>
        <taxon>Actinomycetes</taxon>
        <taxon>Micrococcales</taxon>
        <taxon>Microbacteriaceae</taxon>
        <taxon>Leucobacter</taxon>
    </lineage>
</organism>
<evidence type="ECO:0000256" key="3">
    <source>
        <dbReference type="ARBA" id="ARBA00022475"/>
    </source>
</evidence>
<feature type="transmembrane region" description="Helical" evidence="8">
    <location>
        <begin position="158"/>
        <end position="181"/>
    </location>
</feature>
<keyword evidence="3" id="KW-1003">Cell membrane</keyword>